<name>A0A5C2SV28_9APHY</name>
<dbReference type="EMBL" id="ML122253">
    <property type="protein sequence ID" value="RPD65126.1"/>
    <property type="molecule type" value="Genomic_DNA"/>
</dbReference>
<dbReference type="AlphaFoldDB" id="A0A5C2SV28"/>
<proteinExistence type="predicted"/>
<sequence>MRSLLADWMLLSHRTVRRRRPYVICRDCANCARPCSLTVTEAHVFCDGEMLYMQQRATRCTEAEGKGGRLRVRYARRRQTPGMTEERSGRQLWRRLTGKEAIAVAVQQHRARQRTRSPPRSYSPPCMPATRELSLSSAGP</sequence>
<evidence type="ECO:0000313" key="2">
    <source>
        <dbReference type="EMBL" id="RPD65126.1"/>
    </source>
</evidence>
<protein>
    <submittedName>
        <fullName evidence="2">Uncharacterized protein</fullName>
    </submittedName>
</protein>
<evidence type="ECO:0000256" key="1">
    <source>
        <dbReference type="SAM" id="MobiDB-lite"/>
    </source>
</evidence>
<evidence type="ECO:0000313" key="3">
    <source>
        <dbReference type="Proteomes" id="UP000313359"/>
    </source>
</evidence>
<reference evidence="2" key="1">
    <citation type="journal article" date="2018" name="Genome Biol. Evol.">
        <title>Genomics and development of Lentinus tigrinus, a white-rot wood-decaying mushroom with dimorphic fruiting bodies.</title>
        <authorList>
            <person name="Wu B."/>
            <person name="Xu Z."/>
            <person name="Knudson A."/>
            <person name="Carlson A."/>
            <person name="Chen N."/>
            <person name="Kovaka S."/>
            <person name="LaButti K."/>
            <person name="Lipzen A."/>
            <person name="Pennachio C."/>
            <person name="Riley R."/>
            <person name="Schakwitz W."/>
            <person name="Umezawa K."/>
            <person name="Ohm R.A."/>
            <person name="Grigoriev I.V."/>
            <person name="Nagy L.G."/>
            <person name="Gibbons J."/>
            <person name="Hibbett D."/>
        </authorList>
    </citation>
    <scope>NUCLEOTIDE SEQUENCE [LARGE SCALE GENOMIC DNA]</scope>
    <source>
        <strain evidence="2">ALCF2SS1-6</strain>
    </source>
</reference>
<feature type="region of interest" description="Disordered" evidence="1">
    <location>
        <begin position="107"/>
        <end position="140"/>
    </location>
</feature>
<keyword evidence="3" id="KW-1185">Reference proteome</keyword>
<dbReference type="Proteomes" id="UP000313359">
    <property type="component" value="Unassembled WGS sequence"/>
</dbReference>
<gene>
    <name evidence="2" type="ORF">L227DRAFT_280343</name>
</gene>
<accession>A0A5C2SV28</accession>
<organism evidence="2 3">
    <name type="scientific">Lentinus tigrinus ALCF2SS1-6</name>
    <dbReference type="NCBI Taxonomy" id="1328759"/>
    <lineage>
        <taxon>Eukaryota</taxon>
        <taxon>Fungi</taxon>
        <taxon>Dikarya</taxon>
        <taxon>Basidiomycota</taxon>
        <taxon>Agaricomycotina</taxon>
        <taxon>Agaricomycetes</taxon>
        <taxon>Polyporales</taxon>
        <taxon>Polyporaceae</taxon>
        <taxon>Lentinus</taxon>
    </lineage>
</organism>